<evidence type="ECO:0000313" key="1">
    <source>
        <dbReference type="EMBL" id="GGP11416.1"/>
    </source>
</evidence>
<accession>A0ABQ2NVE6</accession>
<name>A0ABQ2NVE6_9BACI</name>
<gene>
    <name evidence="1" type="ORF">GCM10011346_23490</name>
</gene>
<dbReference type="EMBL" id="BMLW01000006">
    <property type="protein sequence ID" value="GGP11416.1"/>
    <property type="molecule type" value="Genomic_DNA"/>
</dbReference>
<organism evidence="1 2">
    <name type="scientific">Oceanobacillus neutriphilus</name>
    <dbReference type="NCBI Taxonomy" id="531815"/>
    <lineage>
        <taxon>Bacteria</taxon>
        <taxon>Bacillati</taxon>
        <taxon>Bacillota</taxon>
        <taxon>Bacilli</taxon>
        <taxon>Bacillales</taxon>
        <taxon>Bacillaceae</taxon>
        <taxon>Oceanobacillus</taxon>
    </lineage>
</organism>
<protein>
    <submittedName>
        <fullName evidence="1">Uncharacterized protein</fullName>
    </submittedName>
</protein>
<dbReference type="Proteomes" id="UP000641206">
    <property type="component" value="Unassembled WGS sequence"/>
</dbReference>
<evidence type="ECO:0000313" key="2">
    <source>
        <dbReference type="Proteomes" id="UP000641206"/>
    </source>
</evidence>
<proteinExistence type="predicted"/>
<sequence length="49" mass="5801">MLNTVENKKQAVMIHSLAIQVYFMLKKFKNKSVFLELDYSDKYSNLPTM</sequence>
<keyword evidence="2" id="KW-1185">Reference proteome</keyword>
<comment type="caution">
    <text evidence="1">The sequence shown here is derived from an EMBL/GenBank/DDBJ whole genome shotgun (WGS) entry which is preliminary data.</text>
</comment>
<reference evidence="2" key="1">
    <citation type="journal article" date="2019" name="Int. J. Syst. Evol. Microbiol.">
        <title>The Global Catalogue of Microorganisms (GCM) 10K type strain sequencing project: providing services to taxonomists for standard genome sequencing and annotation.</title>
        <authorList>
            <consortium name="The Broad Institute Genomics Platform"/>
            <consortium name="The Broad Institute Genome Sequencing Center for Infectious Disease"/>
            <person name="Wu L."/>
            <person name="Ma J."/>
        </authorList>
    </citation>
    <scope>NUCLEOTIDE SEQUENCE [LARGE SCALE GENOMIC DNA]</scope>
    <source>
        <strain evidence="2">CGMCC 1.7693</strain>
    </source>
</reference>